<dbReference type="RefSeq" id="WP_097277939.1">
    <property type="nucleotide sequence ID" value="NZ_OCNJ01000002.1"/>
</dbReference>
<keyword evidence="1" id="KW-0479">Metal-binding</keyword>
<keyword evidence="2" id="KW-0645">Protease</keyword>
<evidence type="ECO:0000313" key="3">
    <source>
        <dbReference type="Proteomes" id="UP000219621"/>
    </source>
</evidence>
<organism evidence="2 3">
    <name type="scientific">Caenispirillum bisanense</name>
    <dbReference type="NCBI Taxonomy" id="414052"/>
    <lineage>
        <taxon>Bacteria</taxon>
        <taxon>Pseudomonadati</taxon>
        <taxon>Pseudomonadota</taxon>
        <taxon>Alphaproteobacteria</taxon>
        <taxon>Rhodospirillales</taxon>
        <taxon>Novispirillaceae</taxon>
        <taxon>Caenispirillum</taxon>
    </lineage>
</organism>
<comment type="pathway">
    <text evidence="1">Cofactor biosynthesis; ubiquinone biosynthesis.</text>
</comment>
<sequence length="303" mass="31720">MTQPTLALGPLLYNWSADRRRAFYCGIAEDSPFDVVYLGETVCGKREPLVADAMAEAAEVLSTAGKTVVLSTLALAVTESEVDALRGVAASAGEGFRVEANDAGALALLAGRPHRVGPYVNVYNEGTLTVLAERGAESVCLPWELSADSLARLAEAAGRLGMATEVQVFGRAPLAISARCYHARAHGLSKDGCRYVCGQDVEGMPVDTLDGAAFLRVNGTQTQADALTLLVREVPDLVAAGVTAFRLSPHDLDMGAAGRVYADLLAGRLDPVAAEDALFDLLDGRAAANGFYHGRDGAAWIAA</sequence>
<dbReference type="AlphaFoldDB" id="A0A286G9L4"/>
<comment type="subunit">
    <text evidence="1">Forms a heterodimer with UbiU.</text>
</comment>
<feature type="binding site" evidence="1">
    <location>
        <position position="180"/>
    </location>
    <ligand>
        <name>[4Fe-4S] cluster</name>
        <dbReference type="ChEBI" id="CHEBI:49883"/>
    </ligand>
</feature>
<evidence type="ECO:0000256" key="1">
    <source>
        <dbReference type="HAMAP-Rule" id="MF_02233"/>
    </source>
</evidence>
<feature type="binding site" evidence="1">
    <location>
        <position position="193"/>
    </location>
    <ligand>
        <name>[4Fe-4S] cluster</name>
        <dbReference type="ChEBI" id="CHEBI:49883"/>
    </ligand>
</feature>
<keyword evidence="1" id="KW-0831">Ubiquinone biosynthesis</keyword>
<dbReference type="EMBL" id="OCNJ01000002">
    <property type="protein sequence ID" value="SOD91906.1"/>
    <property type="molecule type" value="Genomic_DNA"/>
</dbReference>
<feature type="binding site" evidence="1">
    <location>
        <position position="43"/>
    </location>
    <ligand>
        <name>[4Fe-4S] cluster</name>
        <dbReference type="ChEBI" id="CHEBI:49883"/>
    </ligand>
</feature>
<dbReference type="GO" id="GO:0006508">
    <property type="term" value="P:proteolysis"/>
    <property type="evidence" value="ECO:0007669"/>
    <property type="project" value="UniProtKB-KW"/>
</dbReference>
<keyword evidence="1" id="KW-0004">4Fe-4S</keyword>
<keyword evidence="1" id="KW-0408">Iron</keyword>
<dbReference type="Pfam" id="PF01136">
    <property type="entry name" value="Peptidase_U32"/>
    <property type="match status" value="1"/>
</dbReference>
<reference evidence="2 3" key="1">
    <citation type="submission" date="2017-09" db="EMBL/GenBank/DDBJ databases">
        <authorList>
            <person name="Ehlers B."/>
            <person name="Leendertz F.H."/>
        </authorList>
    </citation>
    <scope>NUCLEOTIDE SEQUENCE [LARGE SCALE GENOMIC DNA]</scope>
    <source>
        <strain evidence="2 3">USBA 140</strain>
    </source>
</reference>
<dbReference type="OrthoDB" id="8523349at2"/>
<proteinExistence type="inferred from homology"/>
<dbReference type="NCBIfam" id="NF011991">
    <property type="entry name" value="PRK15447.1"/>
    <property type="match status" value="1"/>
</dbReference>
<dbReference type="GO" id="GO:0051539">
    <property type="term" value="F:4 iron, 4 sulfur cluster binding"/>
    <property type="evidence" value="ECO:0007669"/>
    <property type="project" value="UniProtKB-UniRule"/>
</dbReference>
<feature type="binding site" evidence="1">
    <location>
        <position position="197"/>
    </location>
    <ligand>
        <name>[4Fe-4S] cluster</name>
        <dbReference type="ChEBI" id="CHEBI:49883"/>
    </ligand>
</feature>
<dbReference type="GO" id="GO:0046872">
    <property type="term" value="F:metal ion binding"/>
    <property type="evidence" value="ECO:0007669"/>
    <property type="project" value="UniProtKB-KW"/>
</dbReference>
<dbReference type="HAMAP" id="MF_02233">
    <property type="entry name" value="UbiV"/>
    <property type="match status" value="1"/>
</dbReference>
<dbReference type="PANTHER" id="PTHR30217">
    <property type="entry name" value="PEPTIDASE U32 FAMILY"/>
    <property type="match status" value="1"/>
</dbReference>
<dbReference type="UniPathway" id="UPA00232"/>
<gene>
    <name evidence="1" type="primary">ubiV</name>
    <name evidence="2" type="ORF">SAMN05421508_102168</name>
</gene>
<evidence type="ECO:0000313" key="2">
    <source>
        <dbReference type="EMBL" id="SOD91906.1"/>
    </source>
</evidence>
<comment type="function">
    <text evidence="1">Required for O(2)-independent ubiquinone (coenzyme Q) biosynthesis. Together with UbiU, is essential for the C6-hydroxylation reaction in the oxygen-independent ubiquinone biosynthesis pathway.</text>
</comment>
<comment type="similarity">
    <text evidence="1">Belongs to the peptidase U32 family. UbiV subfamily.</text>
</comment>
<comment type="cofactor">
    <cofactor evidence="1">
        <name>[4Fe-4S] cluster</name>
        <dbReference type="ChEBI" id="CHEBI:49883"/>
    </cofactor>
</comment>
<keyword evidence="1" id="KW-0411">Iron-sulfur</keyword>
<keyword evidence="2" id="KW-0378">Hydrolase</keyword>
<dbReference type="InterPro" id="IPR001539">
    <property type="entry name" value="Peptidase_U32"/>
</dbReference>
<protein>
    <recommendedName>
        <fullName evidence="1">Ubiquinone biosynthesis protein UbiV</fullName>
    </recommendedName>
</protein>
<accession>A0A286G9L4</accession>
<keyword evidence="3" id="KW-1185">Reference proteome</keyword>
<name>A0A286G9L4_9PROT</name>
<dbReference type="Proteomes" id="UP000219621">
    <property type="component" value="Unassembled WGS sequence"/>
</dbReference>
<dbReference type="GO" id="GO:0006744">
    <property type="term" value="P:ubiquinone biosynthetic process"/>
    <property type="evidence" value="ECO:0007669"/>
    <property type="project" value="UniProtKB-UniRule"/>
</dbReference>
<dbReference type="InterPro" id="IPR051454">
    <property type="entry name" value="RNA/ubiquinone_mod_enzymes"/>
</dbReference>
<dbReference type="InterPro" id="IPR043693">
    <property type="entry name" value="UbiV"/>
</dbReference>
<dbReference type="PANTHER" id="PTHR30217:SF11">
    <property type="entry name" value="UBIQUINONE BIOSYNTHESIS PROTEIN UBIV"/>
    <property type="match status" value="1"/>
</dbReference>
<dbReference type="GO" id="GO:0008233">
    <property type="term" value="F:peptidase activity"/>
    <property type="evidence" value="ECO:0007669"/>
    <property type="project" value="UniProtKB-KW"/>
</dbReference>